<reference evidence="1" key="1">
    <citation type="submission" date="2023-06" db="EMBL/GenBank/DDBJ databases">
        <title>Genome-scale phylogeny and comparative genomics of the fungal order Sordariales.</title>
        <authorList>
            <consortium name="Lawrence Berkeley National Laboratory"/>
            <person name="Hensen N."/>
            <person name="Bonometti L."/>
            <person name="Westerberg I."/>
            <person name="Brannstrom I.O."/>
            <person name="Guillou S."/>
            <person name="Cros-Aarteil S."/>
            <person name="Calhoun S."/>
            <person name="Haridas S."/>
            <person name="Kuo A."/>
            <person name="Mondo S."/>
            <person name="Pangilinan J."/>
            <person name="Riley R."/>
            <person name="Labutti K."/>
            <person name="Andreopoulos B."/>
            <person name="Lipzen A."/>
            <person name="Chen C."/>
            <person name="Yanf M."/>
            <person name="Daum C."/>
            <person name="Ng V."/>
            <person name="Clum A."/>
            <person name="Steindorff A."/>
            <person name="Ohm R."/>
            <person name="Martin F."/>
            <person name="Silar P."/>
            <person name="Natvig D."/>
            <person name="Lalanne C."/>
            <person name="Gautier V."/>
            <person name="Ament-Velasquez S.L."/>
            <person name="Kruys A."/>
            <person name="Hutchinson M.I."/>
            <person name="Powell A.J."/>
            <person name="Barry K."/>
            <person name="Miller A.N."/>
            <person name="Grigoriev I.V."/>
            <person name="Debuchy R."/>
            <person name="Gladieux P."/>
            <person name="Thoren M.H."/>
            <person name="Johannesson H."/>
        </authorList>
    </citation>
    <scope>NUCLEOTIDE SEQUENCE</scope>
    <source>
        <strain evidence="1">CBS 606.72</strain>
    </source>
</reference>
<gene>
    <name evidence="1" type="ORF">B0T14DRAFT_507387</name>
</gene>
<name>A0AA40CDN4_9PEZI</name>
<dbReference type="EMBL" id="JAULSU010000001">
    <property type="protein sequence ID" value="KAK0633619.1"/>
    <property type="molecule type" value="Genomic_DNA"/>
</dbReference>
<sequence>MAPSTAIQARFVENGSITWTPQAATTTPLPDSRGSLLLASPHSSCLRDESDSCISRELSRKTAGPNRLYIQMVNLRTLNNVHGLQTLGENDDDIFLSRLNTVGHTNTPPTGHTKHGDVYELLTSNPKIHPLPSSAFLQIRYAMPKKYYLPFPLAPSTGTRRTLTRR</sequence>
<protein>
    <submittedName>
        <fullName evidence="1">Uncharacterized protein</fullName>
    </submittedName>
</protein>
<evidence type="ECO:0000313" key="2">
    <source>
        <dbReference type="Proteomes" id="UP001175000"/>
    </source>
</evidence>
<dbReference type="Proteomes" id="UP001175000">
    <property type="component" value="Unassembled WGS sequence"/>
</dbReference>
<comment type="caution">
    <text evidence="1">The sequence shown here is derived from an EMBL/GenBank/DDBJ whole genome shotgun (WGS) entry which is preliminary data.</text>
</comment>
<evidence type="ECO:0000313" key="1">
    <source>
        <dbReference type="EMBL" id="KAK0633619.1"/>
    </source>
</evidence>
<dbReference type="AlphaFoldDB" id="A0AA40CDN4"/>
<keyword evidence="2" id="KW-1185">Reference proteome</keyword>
<accession>A0AA40CDN4</accession>
<proteinExistence type="predicted"/>
<organism evidence="1 2">
    <name type="scientific">Immersiella caudata</name>
    <dbReference type="NCBI Taxonomy" id="314043"/>
    <lineage>
        <taxon>Eukaryota</taxon>
        <taxon>Fungi</taxon>
        <taxon>Dikarya</taxon>
        <taxon>Ascomycota</taxon>
        <taxon>Pezizomycotina</taxon>
        <taxon>Sordariomycetes</taxon>
        <taxon>Sordariomycetidae</taxon>
        <taxon>Sordariales</taxon>
        <taxon>Lasiosphaeriaceae</taxon>
        <taxon>Immersiella</taxon>
    </lineage>
</organism>